<accession>R6WND0</accession>
<comment type="caution">
    <text evidence="3">The sequence shown here is derived from an EMBL/GenBank/DDBJ whole genome shotgun (WGS) entry which is preliminary data.</text>
</comment>
<reference evidence="3" key="1">
    <citation type="submission" date="2012-11" db="EMBL/GenBank/DDBJ databases">
        <title>Dependencies among metagenomic species, viruses, plasmids and units of genetic variation.</title>
        <authorList>
            <person name="Nielsen H.B."/>
            <person name="Almeida M."/>
            <person name="Juncker A.S."/>
            <person name="Rasmussen S."/>
            <person name="Li J."/>
            <person name="Sunagawa S."/>
            <person name="Plichta D."/>
            <person name="Gautier L."/>
            <person name="Le Chatelier E."/>
            <person name="Peletier E."/>
            <person name="Bonde I."/>
            <person name="Nielsen T."/>
            <person name="Manichanh C."/>
            <person name="Arumugam M."/>
            <person name="Batto J."/>
            <person name="Santos M.B.Q.D."/>
            <person name="Blom N."/>
            <person name="Borruel N."/>
            <person name="Burgdorf K.S."/>
            <person name="Boumezbeur F."/>
            <person name="Casellas F."/>
            <person name="Dore J."/>
            <person name="Guarner F."/>
            <person name="Hansen T."/>
            <person name="Hildebrand F."/>
            <person name="Kaas R.S."/>
            <person name="Kennedy S."/>
            <person name="Kristiansen K."/>
            <person name="Kultima J.R."/>
            <person name="Leonard P."/>
            <person name="Levenez F."/>
            <person name="Lund O."/>
            <person name="Moumen B."/>
            <person name="Le Paslier D."/>
            <person name="Pons N."/>
            <person name="Pedersen O."/>
            <person name="Prifti E."/>
            <person name="Qin J."/>
            <person name="Raes J."/>
            <person name="Tap J."/>
            <person name="Tims S."/>
            <person name="Ussery D.W."/>
            <person name="Yamada T."/>
            <person name="MetaHit consortium"/>
            <person name="Renault P."/>
            <person name="Sicheritz-Ponten T."/>
            <person name="Bork P."/>
            <person name="Wang J."/>
            <person name="Brunak S."/>
            <person name="Ehrlich S.D."/>
        </authorList>
    </citation>
    <scope>NUCLEOTIDE SEQUENCE [LARGE SCALE GENOMIC DNA]</scope>
</reference>
<dbReference type="InterPro" id="IPR029261">
    <property type="entry name" value="Transposase_Znf"/>
</dbReference>
<organism evidence="3 4">
    <name type="scientific">Phascolarctobacterium succinatutens CAG:287</name>
    <dbReference type="NCBI Taxonomy" id="1263101"/>
    <lineage>
        <taxon>Bacteria</taxon>
        <taxon>Bacillati</taxon>
        <taxon>Bacillota</taxon>
        <taxon>Negativicutes</taxon>
        <taxon>Acidaminococcales</taxon>
        <taxon>Acidaminococcaceae</taxon>
        <taxon>Phascolarctobacterium</taxon>
    </lineage>
</organism>
<dbReference type="Pfam" id="PF01610">
    <property type="entry name" value="DDE_Tnp_ISL3"/>
    <property type="match status" value="1"/>
</dbReference>
<protein>
    <submittedName>
        <fullName evidence="3">Transposase IS204/IS1001/IS1096/IS1165 family protein</fullName>
    </submittedName>
</protein>
<name>R6WND0_9FIRM</name>
<dbReference type="AlphaFoldDB" id="R6WND0"/>
<dbReference type="PANTHER" id="PTHR33498:SF1">
    <property type="entry name" value="TRANSPOSASE FOR INSERTION SEQUENCE ELEMENT IS1557"/>
    <property type="match status" value="1"/>
</dbReference>
<dbReference type="InterPro" id="IPR047951">
    <property type="entry name" value="Transpos_ISL3"/>
</dbReference>
<feature type="domain" description="Transposase IS204/IS1001/IS1096/IS1165 DDE" evidence="1">
    <location>
        <begin position="152"/>
        <end position="390"/>
    </location>
</feature>
<dbReference type="PANTHER" id="PTHR33498">
    <property type="entry name" value="TRANSPOSASE FOR INSERTION SEQUENCE ELEMENT IS1557"/>
    <property type="match status" value="1"/>
</dbReference>
<dbReference type="Pfam" id="PF14690">
    <property type="entry name" value="Zn_ribbon_ISL3"/>
    <property type="match status" value="1"/>
</dbReference>
<evidence type="ECO:0000313" key="3">
    <source>
        <dbReference type="EMBL" id="CDD10925.1"/>
    </source>
</evidence>
<dbReference type="NCBIfam" id="NF033550">
    <property type="entry name" value="transpos_ISL3"/>
    <property type="match status" value="1"/>
</dbReference>
<evidence type="ECO:0000313" key="4">
    <source>
        <dbReference type="Proteomes" id="UP000014937"/>
    </source>
</evidence>
<dbReference type="Proteomes" id="UP000014937">
    <property type="component" value="Unassembled WGS sequence"/>
</dbReference>
<dbReference type="HOGENOM" id="CLU_041900_1_1_9"/>
<gene>
    <name evidence="3" type="ORF">BN587_00171</name>
</gene>
<sequence>MLQDNYTQDLPIFKGVTVKYFRESEDNNSYEAFIEMPVKEHHCPHCGYITTYIKDYRLQKVKDLSLAGKPLKVTISKRRHICKNCNSTFTENNPYIKRYCHFPQRFYFEAIKETFNLQSFSAIARRFGTSVTSIIRWFDNINYPKAELPSWIAIDEFKGNAGGEKFQCNLSDPVKHKIIDILPNRDSEDLCKHFLEYPYEKRAKVKKITMDLSTLFRSVAKKIFPEAKIIADKFHVIRVVINSLENTRKRIQKAFHDVKRKWFKRSRYLLLKPEYKLTDEDKIELNRMLNSSPELEKAWLLKEKFYEIFRKETRTEAKRELRDWLLLANQLSVPEFQHCITTFTNWSTEIANIVGENISNGFIEGSNNKIKVLKRISFGFQNFRRSRNRILSLI</sequence>
<dbReference type="EMBL" id="CBGL010000064">
    <property type="protein sequence ID" value="CDD10925.1"/>
    <property type="molecule type" value="Genomic_DNA"/>
</dbReference>
<evidence type="ECO:0000259" key="2">
    <source>
        <dbReference type="Pfam" id="PF14690"/>
    </source>
</evidence>
<evidence type="ECO:0000259" key="1">
    <source>
        <dbReference type="Pfam" id="PF01610"/>
    </source>
</evidence>
<feature type="domain" description="Transposase IS204/IS1001/IS1096/IS1165 zinc-finger" evidence="2">
    <location>
        <begin position="40"/>
        <end position="85"/>
    </location>
</feature>
<dbReference type="RefSeq" id="WP_021719290.1">
    <property type="nucleotide sequence ID" value="NZ_FR892752.1"/>
</dbReference>
<proteinExistence type="predicted"/>
<dbReference type="InterPro" id="IPR002560">
    <property type="entry name" value="Transposase_DDE"/>
</dbReference>